<comment type="caution">
    <text evidence="2">The sequence shown here is derived from an EMBL/GenBank/DDBJ whole genome shotgun (WGS) entry which is preliminary data.</text>
</comment>
<feature type="region of interest" description="Disordered" evidence="1">
    <location>
        <begin position="36"/>
        <end position="55"/>
    </location>
</feature>
<evidence type="ECO:0000313" key="2">
    <source>
        <dbReference type="EMBL" id="KAJ4477192.1"/>
    </source>
</evidence>
<sequence>LVGGIRPSTLSNRHSRGSTSTNPIVIDEDKQIDYHPFSSKRSCPTPRYQLPTSSNLPTPSIQEIVQILLKQREIFPVLEDILKLSQNGFPVLTKPTNSCPSPLPKKRKLNRVPAGADDWDVPYPFQPGEGPQAYSSTWEQTRGKQLVSQLVSLIKAASHKAAIRKYMEQ</sequence>
<dbReference type="Proteomes" id="UP001150266">
    <property type="component" value="Unassembled WGS sequence"/>
</dbReference>
<organism evidence="2 3">
    <name type="scientific">Lentinula aciculospora</name>
    <dbReference type="NCBI Taxonomy" id="153920"/>
    <lineage>
        <taxon>Eukaryota</taxon>
        <taxon>Fungi</taxon>
        <taxon>Dikarya</taxon>
        <taxon>Basidiomycota</taxon>
        <taxon>Agaricomycotina</taxon>
        <taxon>Agaricomycetes</taxon>
        <taxon>Agaricomycetidae</taxon>
        <taxon>Agaricales</taxon>
        <taxon>Marasmiineae</taxon>
        <taxon>Omphalotaceae</taxon>
        <taxon>Lentinula</taxon>
    </lineage>
</organism>
<keyword evidence="3" id="KW-1185">Reference proteome</keyword>
<name>A0A9W9A9W5_9AGAR</name>
<dbReference type="OrthoDB" id="3264780at2759"/>
<dbReference type="EMBL" id="JAOTPV010000010">
    <property type="protein sequence ID" value="KAJ4477192.1"/>
    <property type="molecule type" value="Genomic_DNA"/>
</dbReference>
<evidence type="ECO:0000313" key="3">
    <source>
        <dbReference type="Proteomes" id="UP001150266"/>
    </source>
</evidence>
<feature type="compositionally biased region" description="Polar residues" evidence="1">
    <location>
        <begin position="8"/>
        <end position="23"/>
    </location>
</feature>
<accession>A0A9W9A9W5</accession>
<protein>
    <submittedName>
        <fullName evidence="2">Uncharacterized protein</fullName>
    </submittedName>
</protein>
<feature type="region of interest" description="Disordered" evidence="1">
    <location>
        <begin position="1"/>
        <end position="24"/>
    </location>
</feature>
<feature type="non-terminal residue" evidence="2">
    <location>
        <position position="169"/>
    </location>
</feature>
<proteinExistence type="predicted"/>
<gene>
    <name evidence="2" type="ORF">J3R30DRAFT_3231881</name>
</gene>
<feature type="non-terminal residue" evidence="2">
    <location>
        <position position="1"/>
    </location>
</feature>
<dbReference type="AlphaFoldDB" id="A0A9W9A9W5"/>
<reference evidence="2" key="1">
    <citation type="submission" date="2022-08" db="EMBL/GenBank/DDBJ databases">
        <title>A Global Phylogenomic Analysis of the Shiitake Genus Lentinula.</title>
        <authorList>
            <consortium name="DOE Joint Genome Institute"/>
            <person name="Sierra-Patev S."/>
            <person name="Min B."/>
            <person name="Naranjo-Ortiz M."/>
            <person name="Looney B."/>
            <person name="Konkel Z."/>
            <person name="Slot J.C."/>
            <person name="Sakamoto Y."/>
            <person name="Steenwyk J.L."/>
            <person name="Rokas A."/>
            <person name="Carro J."/>
            <person name="Camarero S."/>
            <person name="Ferreira P."/>
            <person name="Molpeceres G."/>
            <person name="Ruiz-Duenas F.J."/>
            <person name="Serrano A."/>
            <person name="Henrissat B."/>
            <person name="Drula E."/>
            <person name="Hughes K.W."/>
            <person name="Mata J.L."/>
            <person name="Ishikawa N.K."/>
            <person name="Vargas-Isla R."/>
            <person name="Ushijima S."/>
            <person name="Smith C.A."/>
            <person name="Ahrendt S."/>
            <person name="Andreopoulos W."/>
            <person name="He G."/>
            <person name="Labutti K."/>
            <person name="Lipzen A."/>
            <person name="Ng V."/>
            <person name="Riley R."/>
            <person name="Sandor L."/>
            <person name="Barry K."/>
            <person name="Martinez A.T."/>
            <person name="Xiao Y."/>
            <person name="Gibbons J.G."/>
            <person name="Terashima K."/>
            <person name="Grigoriev I.V."/>
            <person name="Hibbett D.S."/>
        </authorList>
    </citation>
    <scope>NUCLEOTIDE SEQUENCE</scope>
    <source>
        <strain evidence="2">JLM2183</strain>
    </source>
</reference>
<evidence type="ECO:0000256" key="1">
    <source>
        <dbReference type="SAM" id="MobiDB-lite"/>
    </source>
</evidence>